<dbReference type="EMBL" id="QTSX02002481">
    <property type="protein sequence ID" value="KAJ9075399.1"/>
    <property type="molecule type" value="Genomic_DNA"/>
</dbReference>
<keyword evidence="2" id="KW-1185">Reference proteome</keyword>
<accession>A0ACC2TL01</accession>
<comment type="caution">
    <text evidence="1">The sequence shown here is derived from an EMBL/GenBank/DDBJ whole genome shotgun (WGS) entry which is preliminary data.</text>
</comment>
<proteinExistence type="predicted"/>
<sequence length="108" mass="11547">MALLIILLEKRVSRQEEDPGSNPVDIITGSGGNSEPTSTGDPIEPKRGNISSPLPRNKLLSGKALLTVKPASQDAAVPAKVWCWLADSERESIHNCLNGGMTVWDIVS</sequence>
<name>A0ACC2TL01_9FUNG</name>
<dbReference type="Proteomes" id="UP001165960">
    <property type="component" value="Unassembled WGS sequence"/>
</dbReference>
<gene>
    <name evidence="1" type="ORF">DSO57_1036461</name>
</gene>
<evidence type="ECO:0000313" key="2">
    <source>
        <dbReference type="Proteomes" id="UP001165960"/>
    </source>
</evidence>
<evidence type="ECO:0000313" key="1">
    <source>
        <dbReference type="EMBL" id="KAJ9075399.1"/>
    </source>
</evidence>
<protein>
    <submittedName>
        <fullName evidence="1">Uncharacterized protein</fullName>
    </submittedName>
</protein>
<organism evidence="1 2">
    <name type="scientific">Entomophthora muscae</name>
    <dbReference type="NCBI Taxonomy" id="34485"/>
    <lineage>
        <taxon>Eukaryota</taxon>
        <taxon>Fungi</taxon>
        <taxon>Fungi incertae sedis</taxon>
        <taxon>Zoopagomycota</taxon>
        <taxon>Entomophthoromycotina</taxon>
        <taxon>Entomophthoromycetes</taxon>
        <taxon>Entomophthorales</taxon>
        <taxon>Entomophthoraceae</taxon>
        <taxon>Entomophthora</taxon>
    </lineage>
</organism>
<reference evidence="1" key="1">
    <citation type="submission" date="2022-04" db="EMBL/GenBank/DDBJ databases">
        <title>Genome of the entomopathogenic fungus Entomophthora muscae.</title>
        <authorList>
            <person name="Elya C."/>
            <person name="Lovett B.R."/>
            <person name="Lee E."/>
            <person name="Macias A.M."/>
            <person name="Hajek A.E."/>
            <person name="De Bivort B.L."/>
            <person name="Kasson M.T."/>
            <person name="De Fine Licht H.H."/>
            <person name="Stajich J.E."/>
        </authorList>
    </citation>
    <scope>NUCLEOTIDE SEQUENCE</scope>
    <source>
        <strain evidence="1">Berkeley</strain>
    </source>
</reference>